<dbReference type="Gene3D" id="3.40.50.720">
    <property type="entry name" value="NAD(P)-binding Rossmann-like Domain"/>
    <property type="match status" value="1"/>
</dbReference>
<reference evidence="3 4" key="1">
    <citation type="submission" date="2022-05" db="EMBL/GenBank/DDBJ databases">
        <title>Microbulbifer sp. nov., isolated from sponge.</title>
        <authorList>
            <person name="Gao L."/>
        </authorList>
    </citation>
    <scope>NUCLEOTIDE SEQUENCE [LARGE SCALE GENOMIC DNA]</scope>
    <source>
        <strain evidence="3 4">MI-G</strain>
    </source>
</reference>
<name>A0ABY9ECS3_9GAMM</name>
<accession>A0ABY9ECS3</accession>
<dbReference type="InterPro" id="IPR027051">
    <property type="entry name" value="XdhC_Rossmann_dom"/>
</dbReference>
<dbReference type="Pfam" id="PF02625">
    <property type="entry name" value="XdhC_CoxI"/>
    <property type="match status" value="1"/>
</dbReference>
<dbReference type="PANTHER" id="PTHR30388:SF4">
    <property type="entry name" value="MOLYBDENUM COFACTOR INSERTION CHAPERONE PAOD"/>
    <property type="match status" value="1"/>
</dbReference>
<proteinExistence type="predicted"/>
<feature type="domain" description="XdhC- CoxI" evidence="1">
    <location>
        <begin position="19"/>
        <end position="73"/>
    </location>
</feature>
<dbReference type="PANTHER" id="PTHR30388">
    <property type="entry name" value="ALDEHYDE OXIDOREDUCTASE MOLYBDENUM COFACTOR ASSEMBLY PROTEIN"/>
    <property type="match status" value="1"/>
</dbReference>
<dbReference type="RefSeq" id="WP_301416021.1">
    <property type="nucleotide sequence ID" value="NZ_CP098023.1"/>
</dbReference>
<sequence length="343" mass="37615">MSHHIEDLLSEWQAAPYDDWVLAVITRVQGSAYRKAGAMMLFHPLGKSIGLVSGGCLEADLKRHAQRAIQYDTAIQVIYDAGDETDVSYQLGCGGIVELMLFPLTRENHYLELPLLAEYLNAGKPVFYELVLPTQDTGSSELVAKVVSTAKKHYPKGGFTEATLVTRAPKKGESEHRLVIPCRTRFHLAIFGGGLDAQPVTKMAQQLGWRVTVIDERTSYARQYDFPDAQIIKQKSTQLTDTVLSRFDAAIVMQHNLDLDAKALQVLSLTTIDFVALLGPPHRRDKVLGKAGVTIQDFHGVFSAPAGLALGGELPESIALSILAQCHGVLHQAELTSLDRVMT</sequence>
<gene>
    <name evidence="3" type="ORF">M8T91_01190</name>
</gene>
<organism evidence="3 4">
    <name type="scientific">Microbulbifer spongiae</name>
    <dbReference type="NCBI Taxonomy" id="2944933"/>
    <lineage>
        <taxon>Bacteria</taxon>
        <taxon>Pseudomonadati</taxon>
        <taxon>Pseudomonadota</taxon>
        <taxon>Gammaproteobacteria</taxon>
        <taxon>Cellvibrionales</taxon>
        <taxon>Microbulbiferaceae</taxon>
        <taxon>Microbulbifer</taxon>
    </lineage>
</organism>
<evidence type="ECO:0000259" key="2">
    <source>
        <dbReference type="Pfam" id="PF13478"/>
    </source>
</evidence>
<feature type="domain" description="XdhC Rossmann" evidence="2">
    <location>
        <begin position="188"/>
        <end position="326"/>
    </location>
</feature>
<dbReference type="InterPro" id="IPR003777">
    <property type="entry name" value="XdhC_CoxI"/>
</dbReference>
<dbReference type="Proteomes" id="UP001321520">
    <property type="component" value="Chromosome"/>
</dbReference>
<evidence type="ECO:0000313" key="4">
    <source>
        <dbReference type="Proteomes" id="UP001321520"/>
    </source>
</evidence>
<protein>
    <submittedName>
        <fullName evidence="3">XdhC family protein</fullName>
    </submittedName>
</protein>
<evidence type="ECO:0000313" key="3">
    <source>
        <dbReference type="EMBL" id="WKD50072.1"/>
    </source>
</evidence>
<dbReference type="InterPro" id="IPR052698">
    <property type="entry name" value="MoCofactor_Util/Proc"/>
</dbReference>
<evidence type="ECO:0000259" key="1">
    <source>
        <dbReference type="Pfam" id="PF02625"/>
    </source>
</evidence>
<dbReference type="Pfam" id="PF13478">
    <property type="entry name" value="XdhC_C"/>
    <property type="match status" value="1"/>
</dbReference>
<keyword evidence="4" id="KW-1185">Reference proteome</keyword>
<dbReference type="EMBL" id="CP098023">
    <property type="protein sequence ID" value="WKD50072.1"/>
    <property type="molecule type" value="Genomic_DNA"/>
</dbReference>